<gene>
    <name evidence="1" type="ORF">ERUC_LOCUS25302</name>
</gene>
<dbReference type="Proteomes" id="UP001642260">
    <property type="component" value="Unassembled WGS sequence"/>
</dbReference>
<keyword evidence="2" id="KW-1185">Reference proteome</keyword>
<evidence type="ECO:0000313" key="1">
    <source>
        <dbReference type="EMBL" id="CAH8359546.1"/>
    </source>
</evidence>
<dbReference type="EMBL" id="CAKOAT010265155">
    <property type="protein sequence ID" value="CAH8359546.1"/>
    <property type="molecule type" value="Genomic_DNA"/>
</dbReference>
<accession>A0ABC8KQS2</accession>
<name>A0ABC8KQS2_ERUVS</name>
<evidence type="ECO:0000313" key="2">
    <source>
        <dbReference type="Proteomes" id="UP001642260"/>
    </source>
</evidence>
<sequence>MVKNLKKKRYRSKPILNDAILYFKEENKRCSEMDTQPLLKYFISGDGPLLKREEKKLQMWTENDHIPNGRFSDTKQLWCRRSKYAILNPKTSLWDSSCRHNKILSLVASFFAAAWSKNKLQVIVGTGINRESCAGSKQTENDEV</sequence>
<reference evidence="1 2" key="1">
    <citation type="submission" date="2022-03" db="EMBL/GenBank/DDBJ databases">
        <authorList>
            <person name="Macdonald S."/>
            <person name="Ahmed S."/>
            <person name="Newling K."/>
        </authorList>
    </citation>
    <scope>NUCLEOTIDE SEQUENCE [LARGE SCALE GENOMIC DNA]</scope>
</reference>
<comment type="caution">
    <text evidence="1">The sequence shown here is derived from an EMBL/GenBank/DDBJ whole genome shotgun (WGS) entry which is preliminary data.</text>
</comment>
<proteinExistence type="predicted"/>
<dbReference type="AlphaFoldDB" id="A0ABC8KQS2"/>
<protein>
    <submittedName>
        <fullName evidence="1">Uncharacterized protein</fullName>
    </submittedName>
</protein>
<organism evidence="1 2">
    <name type="scientific">Eruca vesicaria subsp. sativa</name>
    <name type="common">Garden rocket</name>
    <name type="synonym">Eruca sativa</name>
    <dbReference type="NCBI Taxonomy" id="29727"/>
    <lineage>
        <taxon>Eukaryota</taxon>
        <taxon>Viridiplantae</taxon>
        <taxon>Streptophyta</taxon>
        <taxon>Embryophyta</taxon>
        <taxon>Tracheophyta</taxon>
        <taxon>Spermatophyta</taxon>
        <taxon>Magnoliopsida</taxon>
        <taxon>eudicotyledons</taxon>
        <taxon>Gunneridae</taxon>
        <taxon>Pentapetalae</taxon>
        <taxon>rosids</taxon>
        <taxon>malvids</taxon>
        <taxon>Brassicales</taxon>
        <taxon>Brassicaceae</taxon>
        <taxon>Brassiceae</taxon>
        <taxon>Eruca</taxon>
    </lineage>
</organism>